<feature type="domain" description="Flavin reductase like" evidence="3">
    <location>
        <begin position="16"/>
        <end position="157"/>
    </location>
</feature>
<reference evidence="4 5" key="1">
    <citation type="submission" date="2020-03" db="EMBL/GenBank/DDBJ databases">
        <title>Whole genome shotgun sequence of Phytohabitans suffuscus NBRC 105367.</title>
        <authorList>
            <person name="Komaki H."/>
            <person name="Tamura T."/>
        </authorList>
    </citation>
    <scope>NUCLEOTIDE SEQUENCE [LARGE SCALE GENOMIC DNA]</scope>
    <source>
        <strain evidence="4 5">NBRC 105367</strain>
    </source>
</reference>
<gene>
    <name evidence="4" type="ORF">Psuf_005000</name>
</gene>
<dbReference type="InterPro" id="IPR050268">
    <property type="entry name" value="NADH-dep_flavin_reductase"/>
</dbReference>
<dbReference type="GO" id="GO:0042602">
    <property type="term" value="F:riboflavin reductase (NADPH) activity"/>
    <property type="evidence" value="ECO:0007669"/>
    <property type="project" value="TreeGrafter"/>
</dbReference>
<organism evidence="4 5">
    <name type="scientific">Phytohabitans suffuscus</name>
    <dbReference type="NCBI Taxonomy" id="624315"/>
    <lineage>
        <taxon>Bacteria</taxon>
        <taxon>Bacillati</taxon>
        <taxon>Actinomycetota</taxon>
        <taxon>Actinomycetes</taxon>
        <taxon>Micromonosporales</taxon>
        <taxon>Micromonosporaceae</taxon>
    </lineage>
</organism>
<reference evidence="4 5" key="2">
    <citation type="submission" date="2020-03" db="EMBL/GenBank/DDBJ databases">
        <authorList>
            <person name="Ichikawa N."/>
            <person name="Kimura A."/>
            <person name="Kitahashi Y."/>
            <person name="Uohara A."/>
        </authorList>
    </citation>
    <scope>NUCLEOTIDE SEQUENCE [LARGE SCALE GENOMIC DNA]</scope>
    <source>
        <strain evidence="4 5">NBRC 105367</strain>
    </source>
</reference>
<keyword evidence="5" id="KW-1185">Reference proteome</keyword>
<dbReference type="KEGG" id="psuu:Psuf_005000"/>
<dbReference type="Pfam" id="PF01613">
    <property type="entry name" value="Flavin_Reduct"/>
    <property type="match status" value="1"/>
</dbReference>
<dbReference type="EMBL" id="AP022871">
    <property type="protein sequence ID" value="BCB83187.1"/>
    <property type="molecule type" value="Genomic_DNA"/>
</dbReference>
<evidence type="ECO:0000256" key="1">
    <source>
        <dbReference type="ARBA" id="ARBA00008898"/>
    </source>
</evidence>
<evidence type="ECO:0000313" key="4">
    <source>
        <dbReference type="EMBL" id="BCB83187.1"/>
    </source>
</evidence>
<name>A0A6F8YAU4_9ACTN</name>
<dbReference type="PANTHER" id="PTHR30466:SF11">
    <property type="entry name" value="FLAVIN-DEPENDENT MONOOXYGENASE, REDUCTASE SUBUNIT HSAB"/>
    <property type="match status" value="1"/>
</dbReference>
<dbReference type="SMART" id="SM00903">
    <property type="entry name" value="Flavin_Reduct"/>
    <property type="match status" value="1"/>
</dbReference>
<dbReference type="InterPro" id="IPR002563">
    <property type="entry name" value="Flavin_Rdtase-like_dom"/>
</dbReference>
<protein>
    <recommendedName>
        <fullName evidence="3">Flavin reductase like domain-containing protein</fullName>
    </recommendedName>
</protein>
<proteinExistence type="inferred from homology"/>
<keyword evidence="2" id="KW-0560">Oxidoreductase</keyword>
<dbReference type="Proteomes" id="UP000503011">
    <property type="component" value="Chromosome"/>
</dbReference>
<dbReference type="SUPFAM" id="SSF50475">
    <property type="entry name" value="FMN-binding split barrel"/>
    <property type="match status" value="1"/>
</dbReference>
<dbReference type="Gene3D" id="2.30.110.10">
    <property type="entry name" value="Electron Transport, Fmn-binding Protein, Chain A"/>
    <property type="match status" value="1"/>
</dbReference>
<accession>A0A6F8YAU4</accession>
<evidence type="ECO:0000256" key="2">
    <source>
        <dbReference type="ARBA" id="ARBA00023002"/>
    </source>
</evidence>
<dbReference type="AlphaFoldDB" id="A0A6F8YAU4"/>
<dbReference type="InterPro" id="IPR012349">
    <property type="entry name" value="Split_barrel_FMN-bd"/>
</dbReference>
<dbReference type="GO" id="GO:0010181">
    <property type="term" value="F:FMN binding"/>
    <property type="evidence" value="ECO:0007669"/>
    <property type="project" value="InterPro"/>
</dbReference>
<dbReference type="PANTHER" id="PTHR30466">
    <property type="entry name" value="FLAVIN REDUCTASE"/>
    <property type="match status" value="1"/>
</dbReference>
<evidence type="ECO:0000259" key="3">
    <source>
        <dbReference type="SMART" id="SM00903"/>
    </source>
</evidence>
<comment type="similarity">
    <text evidence="1">Belongs to the non-flavoprotein flavin reductase family.</text>
</comment>
<sequence length="195" mass="20558">MTSEVELDERKLRQVLGRFVTGVTVVTARVAGSFLGLTANSFTSVSLEPPQVLFCVHSSSRARDGLQRAAGFAVNILGADQEQISRQFAATDSDRFTGVDVRPGRTGAPILTDAVAFLECRRVAEMTGGDHLIVLGEVLEFGVLSDRAPSRSSMAGMFGWAIPCPEQSVAHDRPVAPALADGSATSRACATGPPL</sequence>
<evidence type="ECO:0000313" key="5">
    <source>
        <dbReference type="Proteomes" id="UP000503011"/>
    </source>
</evidence>